<dbReference type="Gene3D" id="3.10.590.10">
    <property type="entry name" value="ph1033 like domains"/>
    <property type="match status" value="1"/>
</dbReference>
<proteinExistence type="predicted"/>
<evidence type="ECO:0000259" key="3">
    <source>
        <dbReference type="Pfam" id="PF26345"/>
    </source>
</evidence>
<dbReference type="RefSeq" id="WP_380034901.1">
    <property type="nucleotide sequence ID" value="NZ_JBHSHB010000024.1"/>
</dbReference>
<dbReference type="Pfam" id="PF26345">
    <property type="entry name" value="ScoMcrA_N"/>
    <property type="match status" value="1"/>
</dbReference>
<gene>
    <name evidence="4" type="ORF">ACFO5T_12535</name>
</gene>
<feature type="domain" description="ScoMcrA-like N-terminal head" evidence="3">
    <location>
        <begin position="4"/>
        <end position="84"/>
    </location>
</feature>
<dbReference type="EMBL" id="JBHSHB010000024">
    <property type="protein sequence ID" value="MFC4691258.1"/>
    <property type="molecule type" value="Genomic_DNA"/>
</dbReference>
<organism evidence="4 5">
    <name type="scientific">Dokdonia genika</name>
    <dbReference type="NCBI Taxonomy" id="308113"/>
    <lineage>
        <taxon>Bacteria</taxon>
        <taxon>Pseudomonadati</taxon>
        <taxon>Bacteroidota</taxon>
        <taxon>Flavobacteriia</taxon>
        <taxon>Flavobacteriales</taxon>
        <taxon>Flavobacteriaceae</taxon>
        <taxon>Dokdonia</taxon>
    </lineage>
</organism>
<evidence type="ECO:0000313" key="4">
    <source>
        <dbReference type="EMBL" id="MFC4691258.1"/>
    </source>
</evidence>
<dbReference type="Pfam" id="PF01878">
    <property type="entry name" value="EVE"/>
    <property type="match status" value="1"/>
</dbReference>
<dbReference type="PANTHER" id="PTHR37291:SF1">
    <property type="entry name" value="TYPE IV METHYL-DIRECTED RESTRICTION ENZYME ECOKMCRB SUBUNIT"/>
    <property type="match status" value="1"/>
</dbReference>
<dbReference type="InterPro" id="IPR058807">
    <property type="entry name" value="ScoMcrA_N"/>
</dbReference>
<dbReference type="InterPro" id="IPR011704">
    <property type="entry name" value="ATPase_dyneun-rel_AAA"/>
</dbReference>
<accession>A0ABV9LC21</accession>
<protein>
    <submittedName>
        <fullName evidence="4">AAA family ATPase</fullName>
    </submittedName>
</protein>
<dbReference type="InterPro" id="IPR027417">
    <property type="entry name" value="P-loop_NTPase"/>
</dbReference>
<dbReference type="Pfam" id="PF07728">
    <property type="entry name" value="AAA_5"/>
    <property type="match status" value="1"/>
</dbReference>
<reference evidence="5" key="1">
    <citation type="journal article" date="2019" name="Int. J. Syst. Evol. Microbiol.">
        <title>The Global Catalogue of Microorganisms (GCM) 10K type strain sequencing project: providing services to taxonomists for standard genome sequencing and annotation.</title>
        <authorList>
            <consortium name="The Broad Institute Genomics Platform"/>
            <consortium name="The Broad Institute Genome Sequencing Center for Infectious Disease"/>
            <person name="Wu L."/>
            <person name="Ma J."/>
        </authorList>
    </citation>
    <scope>NUCLEOTIDE SEQUENCE [LARGE SCALE GENOMIC DNA]</scope>
    <source>
        <strain evidence="5">CGMCC 4.7427</strain>
    </source>
</reference>
<evidence type="ECO:0000313" key="5">
    <source>
        <dbReference type="Proteomes" id="UP001595878"/>
    </source>
</evidence>
<comment type="caution">
    <text evidence="4">The sequence shown here is derived from an EMBL/GenBank/DDBJ whole genome shotgun (WGS) entry which is preliminary data.</text>
</comment>
<dbReference type="Gene3D" id="3.40.50.300">
    <property type="entry name" value="P-loop containing nucleotide triphosphate hydrolases"/>
    <property type="match status" value="2"/>
</dbReference>
<feature type="domain" description="EVE" evidence="1">
    <location>
        <begin position="422"/>
        <end position="546"/>
    </location>
</feature>
<dbReference type="SUPFAM" id="SSF52540">
    <property type="entry name" value="P-loop containing nucleoside triphosphate hydrolases"/>
    <property type="match status" value="1"/>
</dbReference>
<keyword evidence="5" id="KW-1185">Reference proteome</keyword>
<dbReference type="SUPFAM" id="SSF88697">
    <property type="entry name" value="PUA domain-like"/>
    <property type="match status" value="1"/>
</dbReference>
<dbReference type="InterPro" id="IPR052934">
    <property type="entry name" value="Methyl-DNA_Rec/Restrict_Enz"/>
</dbReference>
<dbReference type="InterPro" id="IPR002740">
    <property type="entry name" value="EVE_domain"/>
</dbReference>
<name>A0ABV9LC21_9FLAO</name>
<evidence type="ECO:0000259" key="2">
    <source>
        <dbReference type="Pfam" id="PF07728"/>
    </source>
</evidence>
<dbReference type="InterPro" id="IPR015947">
    <property type="entry name" value="PUA-like_sf"/>
</dbReference>
<dbReference type="Proteomes" id="UP001595878">
    <property type="component" value="Unassembled WGS sequence"/>
</dbReference>
<feature type="domain" description="ATPase dynein-related AAA" evidence="2">
    <location>
        <begin position="983"/>
        <end position="1068"/>
    </location>
</feature>
<evidence type="ECO:0000259" key="1">
    <source>
        <dbReference type="Pfam" id="PF01878"/>
    </source>
</evidence>
<sequence length="1165" mass="133960">MGLSEIAKEHVLNAIQEIDHNGIESGAQSSTYDLIFKGKRYPPKLVYSLAHKYATGDILDRSTFKGGEGTEAFKVLRNLGFEIKEKNFRRYDWVETHQWICRYLSKKQNQQEDLVQLLKDVGINVQDDKSSPDVSIPLQEIDPFTFFCHIYKHGVSKRLEMLQKVAATLGIKKPTDESGIPTANAQKTWLFPYKFDRTNNEINTLWELFHMTQDGTLDLNEKQFSKSLAISGVGKTKLTESLFTVKPLSYFPLNGPSKPFIKEVFGIDPEFETLEEYLSILGQIREKTDKSFPELSYESWLYSENKKNSNKRRNVIKDFAEWLYSNVTDSYRQYLGKTSQDIEDRLIEIDSYFDKIDLFLINEGAVDKHIEKIKFILSKRERQKNIEFVAYDEKNSSGIPKAVIGKNNYFKFLKEVFKSDTNYWIFQGNPKIYNITNALKAGHLKSWKVAAHKDKIKPGDKVIIWQTGDQAGCYALAEVTSEVGKLEEAPFEMRHYITPQEGNETVDRVQLEITHYNADIPLLSKDLEHVDEVKNLKAGNQGTNFTATQEEYTYFENFINDQEEFVKAAKKYNDEDLVAYFTIRDRITAHFNMQYNDTRIVNNVRDKRLSLTIGQRYCWTLFLKSSRGKFGIITTKSINENTTQFNGGNPLPYYTRFSDPNIAFKNLDDCIRAIDLEFQRTTKSSFDKYNNLSFEKSILDLDYRKRLFPQIDFSNTAFAKAKKTMVAPLNQLFYGPPGTGKTYRTISEAASIIQGQAIDNYATAKAIFQENLGERIEFITFHQNYSYEDFIQGLRPDVTNQALSFERTDGIFKKIATKALFEFYRVYKERELQSSLEEPQVLPFSDVYKAFLKTLKSGQSFETITGNTVILDAISNNNLRFKHFEGGQSYVVSEKRLTKLYQAYDDIDKITNINNDIRNAIGGSNSTVYYVALREIIALKKTLESNQDIHISNEDKIAELKYEEFDYEQQKEALKDIDLNLLKSVSSQDVPSYVIIIDEINRANISRVFGELITLIEPDKRSHGDVPLTCTLPSGERFIVPSNLHIIGTMNTADKSIALLDIALRRRFEFIPMYPDSTISGVQRADVLNKINEQITHLKTRDFTVGHSYFMGNNFKLSSTINNKVIPLLLEYFMNDEDEVKSILKEAGLEVGGWPLKLLNEVADA</sequence>
<dbReference type="PANTHER" id="PTHR37291">
    <property type="entry name" value="5-METHYLCYTOSINE-SPECIFIC RESTRICTION ENZYME B"/>
    <property type="match status" value="1"/>
</dbReference>